<reference evidence="3 4" key="1">
    <citation type="submission" date="2018-05" db="EMBL/GenBank/DDBJ databases">
        <title>Streptococcus from otitis media.</title>
        <authorList>
            <person name="Wayes A.M."/>
            <person name="Jakubovics N.S."/>
        </authorList>
    </citation>
    <scope>NUCLEOTIDE SEQUENCE [LARGE SCALE GENOMIC DNA]</scope>
    <source>
        <strain evidence="3 4">NU43</strain>
    </source>
</reference>
<protein>
    <recommendedName>
        <fullName evidence="2">LXG domain-containing protein</fullName>
    </recommendedName>
</protein>
<dbReference type="PROSITE" id="PS51756">
    <property type="entry name" value="LXG"/>
    <property type="match status" value="1"/>
</dbReference>
<comment type="similarity">
    <text evidence="1">In the N-terminal section; belongs to the LXG family.</text>
</comment>
<evidence type="ECO:0000259" key="2">
    <source>
        <dbReference type="PROSITE" id="PS51756"/>
    </source>
</evidence>
<dbReference type="InterPro" id="IPR006829">
    <property type="entry name" value="LXG_dom"/>
</dbReference>
<gene>
    <name evidence="3" type="ORF">DF216_07280</name>
</gene>
<accession>A0A4Q2FL93</accession>
<dbReference type="AlphaFoldDB" id="A0A4Q2FL93"/>
<evidence type="ECO:0000313" key="3">
    <source>
        <dbReference type="EMBL" id="RXX20553.1"/>
    </source>
</evidence>
<sequence length="541" mass="62133">MGIDMYLEQSQLQSSSVATMCQSQMEAYRDLQSAIQKFSEDTESLKGDAYDSARSFFASVLLPLSKGGQLYAETFSQAIKKLPEDYQTMVDSKSWREDDLLDRIRQEEQMIAYLYEVNQSFSALSLDSEKKGNNTELIRGHQANKRIYETILRDLRTYDSYSGGLFDDLDSIDVQLSRGLAQIETSWDAKTGVFKVPSDLTWANYLTAYSDTKDLKLSRQEKAFVQTMMAEYGFDAETAQQLLTIKQGIDKKFPTSSQEFRDYIFLRVVGAAYYDGFEWNETAGGLWQYFYYEFVSDPQTGQKWRTLKPVLEIFQELGLKEEKAKELYYNLRLQHEMAGGEVANITKLKEKRFEYNSAKTKYEKVYGTSGNFDQFWDSKLKAYSNNGAGHADFTHQSITMATHLNPNQVQLSDLYGGRERVKDLSGWEGDTTFNANDMKPSIGEDDYKADLDSVNLIGRMQKGQSYDQAISSYYADLQKDSSQREREFLKNKDWNTVRDTIYDSLRPTDIKLDGEGALKAYIERKYPGVSKFLNRLEVVAD</sequence>
<evidence type="ECO:0000313" key="4">
    <source>
        <dbReference type="Proteomes" id="UP000289485"/>
    </source>
</evidence>
<comment type="caution">
    <text evidence="3">The sequence shown here is derived from an EMBL/GenBank/DDBJ whole genome shotgun (WGS) entry which is preliminary data.</text>
</comment>
<feature type="domain" description="LXG" evidence="2">
    <location>
        <begin position="1"/>
        <end position="223"/>
    </location>
</feature>
<proteinExistence type="inferred from homology"/>
<organism evidence="3 4">
    <name type="scientific">Streptococcus oralis</name>
    <dbReference type="NCBI Taxonomy" id="1303"/>
    <lineage>
        <taxon>Bacteria</taxon>
        <taxon>Bacillati</taxon>
        <taxon>Bacillota</taxon>
        <taxon>Bacilli</taxon>
        <taxon>Lactobacillales</taxon>
        <taxon>Streptococcaceae</taxon>
        <taxon>Streptococcus</taxon>
    </lineage>
</organism>
<name>A0A4Q2FL93_STROR</name>
<dbReference type="Proteomes" id="UP000289485">
    <property type="component" value="Unassembled WGS sequence"/>
</dbReference>
<evidence type="ECO:0000256" key="1">
    <source>
        <dbReference type="ARBA" id="ARBA00034117"/>
    </source>
</evidence>
<dbReference type="EMBL" id="QEWJ01000008">
    <property type="protein sequence ID" value="RXX20553.1"/>
    <property type="molecule type" value="Genomic_DNA"/>
</dbReference>
<dbReference type="RefSeq" id="WP_129326412.1">
    <property type="nucleotide sequence ID" value="NZ_QEWJ01000008.1"/>
</dbReference>